<evidence type="ECO:0000313" key="1">
    <source>
        <dbReference type="EMBL" id="HIU95263.1"/>
    </source>
</evidence>
<evidence type="ECO:0000313" key="2">
    <source>
        <dbReference type="Proteomes" id="UP000824130"/>
    </source>
</evidence>
<comment type="caution">
    <text evidence="1">The sequence shown here is derived from an EMBL/GenBank/DDBJ whole genome shotgun (WGS) entry which is preliminary data.</text>
</comment>
<dbReference type="EMBL" id="DVOB01000021">
    <property type="protein sequence ID" value="HIU95263.1"/>
    <property type="molecule type" value="Genomic_DNA"/>
</dbReference>
<dbReference type="Proteomes" id="UP000824130">
    <property type="component" value="Unassembled WGS sequence"/>
</dbReference>
<sequence length="41" mass="4673">MIDKYSKGFEEGGRKYINASWDEVQAFVIELEHITGKKGTP</sequence>
<name>A0A9D1N500_9FIRM</name>
<reference evidence="1" key="2">
    <citation type="journal article" date="2021" name="PeerJ">
        <title>Extensive microbial diversity within the chicken gut microbiome revealed by metagenomics and culture.</title>
        <authorList>
            <person name="Gilroy R."/>
            <person name="Ravi A."/>
            <person name="Getino M."/>
            <person name="Pursley I."/>
            <person name="Horton D.L."/>
            <person name="Alikhan N.F."/>
            <person name="Baker D."/>
            <person name="Gharbi K."/>
            <person name="Hall N."/>
            <person name="Watson M."/>
            <person name="Adriaenssens E.M."/>
            <person name="Foster-Nyarko E."/>
            <person name="Jarju S."/>
            <person name="Secka A."/>
            <person name="Antonio M."/>
            <person name="Oren A."/>
            <person name="Chaudhuri R.R."/>
            <person name="La Ragione R."/>
            <person name="Hildebrand F."/>
            <person name="Pallen M.J."/>
        </authorList>
    </citation>
    <scope>NUCLEOTIDE SEQUENCE</scope>
    <source>
        <strain evidence="1">ChiSjej4B22-8349</strain>
    </source>
</reference>
<reference evidence="1" key="1">
    <citation type="submission" date="2020-10" db="EMBL/GenBank/DDBJ databases">
        <authorList>
            <person name="Gilroy R."/>
        </authorList>
    </citation>
    <scope>NUCLEOTIDE SEQUENCE</scope>
    <source>
        <strain evidence="1">ChiSjej4B22-8349</strain>
    </source>
</reference>
<proteinExistence type="predicted"/>
<dbReference type="AlphaFoldDB" id="A0A9D1N500"/>
<gene>
    <name evidence="1" type="ORF">IAD25_00935</name>
</gene>
<protein>
    <submittedName>
        <fullName evidence="1">Pyridoxamine 5'-phosphate oxidase family protein</fullName>
    </submittedName>
</protein>
<feature type="non-terminal residue" evidence="1">
    <location>
        <position position="1"/>
    </location>
</feature>
<accession>A0A9D1N500</accession>
<organism evidence="1 2">
    <name type="scientific">Candidatus Allocopromorpha excrementipullorum</name>
    <dbReference type="NCBI Taxonomy" id="2840743"/>
    <lineage>
        <taxon>Bacteria</taxon>
        <taxon>Bacillati</taxon>
        <taxon>Bacillota</taxon>
        <taxon>Clostridia</taxon>
        <taxon>Eubacteriales</taxon>
        <taxon>Eubacteriaceae</taxon>
        <taxon>Eubacteriaceae incertae sedis</taxon>
        <taxon>Candidatus Allocopromorpha</taxon>
    </lineage>
</organism>